<feature type="binding site" evidence="9">
    <location>
        <begin position="611"/>
        <end position="618"/>
    </location>
    <ligand>
        <name>ATP</name>
        <dbReference type="ChEBI" id="CHEBI:30616"/>
    </ligand>
</feature>
<evidence type="ECO:0000259" key="11">
    <source>
        <dbReference type="PROSITE" id="PS00486"/>
    </source>
</evidence>
<dbReference type="AlphaFoldDB" id="A0A149VYE5"/>
<dbReference type="Gene3D" id="1.10.1420.10">
    <property type="match status" value="2"/>
</dbReference>
<dbReference type="GO" id="GO:0006298">
    <property type="term" value="P:mismatch repair"/>
    <property type="evidence" value="ECO:0007669"/>
    <property type="project" value="UniProtKB-UniRule"/>
</dbReference>
<comment type="similarity">
    <text evidence="1 9 10">Belongs to the DNA mismatch repair MutS family.</text>
</comment>
<dbReference type="InterPro" id="IPR036187">
    <property type="entry name" value="DNA_mismatch_repair_MutS_sf"/>
</dbReference>
<dbReference type="GO" id="GO:0140664">
    <property type="term" value="F:ATP-dependent DNA damage sensor activity"/>
    <property type="evidence" value="ECO:0007669"/>
    <property type="project" value="InterPro"/>
</dbReference>
<evidence type="ECO:0000256" key="10">
    <source>
        <dbReference type="RuleBase" id="RU003756"/>
    </source>
</evidence>
<dbReference type="FunFam" id="3.40.1170.10:FF:000001">
    <property type="entry name" value="DNA mismatch repair protein MutS"/>
    <property type="match status" value="1"/>
</dbReference>
<feature type="domain" description="DNA mismatch repair proteins mutS family" evidence="11">
    <location>
        <begin position="685"/>
        <end position="701"/>
    </location>
</feature>
<keyword evidence="3 9" id="KW-0547">Nucleotide-binding</keyword>
<dbReference type="PATRIC" id="fig|1789004.3.peg.1263"/>
<dbReference type="InterPro" id="IPR016151">
    <property type="entry name" value="DNA_mismatch_repair_MutS_N"/>
</dbReference>
<protein>
    <recommendedName>
        <fullName evidence="2 9">DNA mismatch repair protein MutS</fullName>
    </recommendedName>
</protein>
<dbReference type="EMBL" id="LRRD01000020">
    <property type="protein sequence ID" value="KXW58241.1"/>
    <property type="molecule type" value="Genomic_DNA"/>
</dbReference>
<dbReference type="STRING" id="1789004.FEMY_12420"/>
<evidence type="ECO:0000256" key="7">
    <source>
        <dbReference type="ARBA" id="ARBA00023204"/>
    </source>
</evidence>
<dbReference type="InterPro" id="IPR007696">
    <property type="entry name" value="DNA_mismatch_repair_MutS_core"/>
</dbReference>
<dbReference type="PIRSF" id="PIRSF037677">
    <property type="entry name" value="DNA_mis_repair_Msh6"/>
    <property type="match status" value="1"/>
</dbReference>
<dbReference type="SUPFAM" id="SSF52540">
    <property type="entry name" value="P-loop containing nucleoside triphosphate hydrolases"/>
    <property type="match status" value="1"/>
</dbReference>
<keyword evidence="6 9" id="KW-0238">DNA-binding</keyword>
<evidence type="ECO:0000256" key="2">
    <source>
        <dbReference type="ARBA" id="ARBA00021982"/>
    </source>
</evidence>
<dbReference type="NCBIfam" id="TIGR01070">
    <property type="entry name" value="mutS1"/>
    <property type="match status" value="1"/>
</dbReference>
<dbReference type="RefSeq" id="WP_031595470.1">
    <property type="nucleotide sequence ID" value="NZ_CP149475.1"/>
</dbReference>
<dbReference type="PANTHER" id="PTHR11361:SF34">
    <property type="entry name" value="DNA MISMATCH REPAIR PROTEIN MSH1, MITOCHONDRIAL"/>
    <property type="match status" value="1"/>
</dbReference>
<evidence type="ECO:0000256" key="6">
    <source>
        <dbReference type="ARBA" id="ARBA00023125"/>
    </source>
</evidence>
<keyword evidence="7 9" id="KW-0234">DNA repair</keyword>
<evidence type="ECO:0000256" key="3">
    <source>
        <dbReference type="ARBA" id="ARBA00022741"/>
    </source>
</evidence>
<organism evidence="12 13">
    <name type="scientific">Ferrovum myxofaciens</name>
    <dbReference type="NCBI Taxonomy" id="416213"/>
    <lineage>
        <taxon>Bacteria</taxon>
        <taxon>Pseudomonadati</taxon>
        <taxon>Pseudomonadota</taxon>
        <taxon>Betaproteobacteria</taxon>
        <taxon>Ferrovales</taxon>
        <taxon>Ferrovaceae</taxon>
        <taxon>Ferrovum</taxon>
    </lineage>
</organism>
<dbReference type="InterPro" id="IPR045076">
    <property type="entry name" value="MutS"/>
</dbReference>
<dbReference type="InterPro" id="IPR036678">
    <property type="entry name" value="MutS_con_dom_sf"/>
</dbReference>
<keyword evidence="13" id="KW-1185">Reference proteome</keyword>
<dbReference type="Pfam" id="PF05192">
    <property type="entry name" value="MutS_III"/>
    <property type="match status" value="1"/>
</dbReference>
<evidence type="ECO:0000256" key="5">
    <source>
        <dbReference type="ARBA" id="ARBA00022840"/>
    </source>
</evidence>
<dbReference type="SMART" id="SM00534">
    <property type="entry name" value="MUTSac"/>
    <property type="match status" value="1"/>
</dbReference>
<keyword evidence="5 9" id="KW-0067">ATP-binding</keyword>
<dbReference type="Pfam" id="PF05190">
    <property type="entry name" value="MutS_IV"/>
    <property type="match status" value="1"/>
</dbReference>
<evidence type="ECO:0000313" key="13">
    <source>
        <dbReference type="Proteomes" id="UP000075653"/>
    </source>
</evidence>
<dbReference type="Proteomes" id="UP000075653">
    <property type="component" value="Unassembled WGS sequence"/>
</dbReference>
<sequence>MDLSAHTPVMRQYLALKAQHPERLVFYRMGDFYELFYEDAEKAARLLDISLTRRGMSAGQPIPMAGVPYHAAEGYLARLVELGESVAICEQVGDPATSKGLVERQVMRIVTPGTVTEAALLPDHRDAPLVALAQRAGQVGVAVLTLSSGRFRVLEVPLPDLMSELERIQAREVLCQSGEEPATRGWVVQVLPAWHFDENRALRDLTQHFGVHDLAGFGSVSPLMLQAAGALFHYVQQAQGMHLPHIDRLEVQQTKDWVHLDEVTRRNLEITETLRGSVAPTLYSSLDTCRNSMGRRLLRHWLHHPLRDLNVIRARQEGIRQLIGRGDGHGAQQLQNLLKTTGDVERGVGRIALGSARPRDLVALRETLQGLPDLGTLLQDLTDSARLRELYDVLHHFPVEVVTLLQHSIASEPANLIREGGVIAPGFDAELDELRSIQNDCGAFLQALEQQERARTGIPTLKVEYNRVQGFYIEVTHVHRERIPDNYQRRQTLKNAERYLTPELKAFEERALAAGERALAREKWLYQQVLETLRRFLKELKMLALAIAELDVLACFAERAVALNLAAPEFCGELRMEIEGGRHLVVEQQVDRFVPNDTHLHEGRRLLLITGPNMGGKSTYMRQIALIALLAHTGSFVPARRALLGPLDQIFTRIGAGDDLASGRSTFLVEMSEAAYILHHATPASLVLVDEIGRGTSTFDGLALAHAIARHLLEKNRCACLFATHYFELTHLEREVAGVANVHLDAVEHRDRIVFLHALEEGAASRSYGLQVAALAGIPRPVLRWARELLARLEQQPGLRPAQDDLFQREWKPLPEEEQEENLRKPEPHPAMVRLAALEPDRLTPREALETLYALVAQVQSNPPPEG</sequence>
<dbReference type="GO" id="GO:0003684">
    <property type="term" value="F:damaged DNA binding"/>
    <property type="evidence" value="ECO:0007669"/>
    <property type="project" value="UniProtKB-UniRule"/>
</dbReference>
<comment type="caution">
    <text evidence="12">The sequence shown here is derived from an EMBL/GenBank/DDBJ whole genome shotgun (WGS) entry which is preliminary data.</text>
</comment>
<dbReference type="CDD" id="cd03284">
    <property type="entry name" value="ABC_MutS1"/>
    <property type="match status" value="1"/>
</dbReference>
<dbReference type="InterPro" id="IPR027417">
    <property type="entry name" value="P-loop_NTPase"/>
</dbReference>
<reference evidence="12 13" key="1">
    <citation type="submission" date="2016-01" db="EMBL/GenBank/DDBJ databases">
        <title>Genome sequence of the acidophilic iron oxidising Ferrovum strain Z-31.</title>
        <authorList>
            <person name="Poehlein A."/>
            <person name="Ullrich S.R."/>
            <person name="Schloemann M."/>
            <person name="Muehling M."/>
            <person name="Daniel R."/>
        </authorList>
    </citation>
    <scope>NUCLEOTIDE SEQUENCE [LARGE SCALE GENOMIC DNA]</scope>
    <source>
        <strain evidence="12 13">Z-31</strain>
    </source>
</reference>
<comment type="function">
    <text evidence="8 9">This protein is involved in the repair of mismatches in DNA. It is possible that it carries out the mismatch recognition step. This protein has a weak ATPase activity.</text>
</comment>
<gene>
    <name evidence="9 12" type="primary">mutS</name>
    <name evidence="12" type="ORF">FEMY_12420</name>
</gene>
<dbReference type="SMART" id="SM00533">
    <property type="entry name" value="MUTSd"/>
    <property type="match status" value="1"/>
</dbReference>
<dbReference type="InterPro" id="IPR017261">
    <property type="entry name" value="DNA_mismatch_repair_MutS/MSH"/>
</dbReference>
<dbReference type="Gene3D" id="6.10.140.430">
    <property type="match status" value="1"/>
</dbReference>
<dbReference type="InterPro" id="IPR000432">
    <property type="entry name" value="DNA_mismatch_repair_MutS_C"/>
</dbReference>
<dbReference type="PROSITE" id="PS00486">
    <property type="entry name" value="DNA_MISMATCH_REPAIR_2"/>
    <property type="match status" value="1"/>
</dbReference>
<dbReference type="SUPFAM" id="SSF55271">
    <property type="entry name" value="DNA repair protein MutS, domain I"/>
    <property type="match status" value="1"/>
</dbReference>
<dbReference type="Gene3D" id="3.40.1170.10">
    <property type="entry name" value="DNA repair protein MutS, domain I"/>
    <property type="match status" value="1"/>
</dbReference>
<accession>A0A149VYE5</accession>
<dbReference type="SUPFAM" id="SSF48334">
    <property type="entry name" value="DNA repair protein MutS, domain III"/>
    <property type="match status" value="1"/>
</dbReference>
<dbReference type="HAMAP" id="MF_00096">
    <property type="entry name" value="MutS"/>
    <property type="match status" value="1"/>
</dbReference>
<keyword evidence="4 9" id="KW-0227">DNA damage</keyword>
<dbReference type="Pfam" id="PF00488">
    <property type="entry name" value="MutS_V"/>
    <property type="match status" value="1"/>
</dbReference>
<evidence type="ECO:0000256" key="9">
    <source>
        <dbReference type="HAMAP-Rule" id="MF_00096"/>
    </source>
</evidence>
<dbReference type="InterPro" id="IPR007861">
    <property type="entry name" value="DNA_mismatch_repair_MutS_clamp"/>
</dbReference>
<evidence type="ECO:0000313" key="12">
    <source>
        <dbReference type="EMBL" id="KXW58241.1"/>
    </source>
</evidence>
<proteinExistence type="inferred from homology"/>
<dbReference type="Pfam" id="PF05188">
    <property type="entry name" value="MutS_II"/>
    <property type="match status" value="1"/>
</dbReference>
<dbReference type="Gene3D" id="3.40.50.300">
    <property type="entry name" value="P-loop containing nucleotide triphosphate hydrolases"/>
    <property type="match status" value="1"/>
</dbReference>
<dbReference type="NCBIfam" id="NF003810">
    <property type="entry name" value="PRK05399.1"/>
    <property type="match status" value="1"/>
</dbReference>
<dbReference type="SUPFAM" id="SSF53150">
    <property type="entry name" value="DNA repair protein MutS, domain II"/>
    <property type="match status" value="1"/>
</dbReference>
<evidence type="ECO:0000256" key="4">
    <source>
        <dbReference type="ARBA" id="ARBA00022763"/>
    </source>
</evidence>
<dbReference type="GO" id="GO:0005829">
    <property type="term" value="C:cytosol"/>
    <property type="evidence" value="ECO:0007669"/>
    <property type="project" value="TreeGrafter"/>
</dbReference>
<dbReference type="Gene3D" id="3.30.420.110">
    <property type="entry name" value="MutS, connector domain"/>
    <property type="match status" value="1"/>
</dbReference>
<dbReference type="InterPro" id="IPR005748">
    <property type="entry name" value="DNA_mismatch_repair_MutS"/>
</dbReference>
<evidence type="ECO:0000256" key="1">
    <source>
        <dbReference type="ARBA" id="ARBA00006271"/>
    </source>
</evidence>
<name>A0A149VYE5_9PROT</name>
<dbReference type="InterPro" id="IPR007860">
    <property type="entry name" value="DNA_mmatch_repair_MutS_con_dom"/>
</dbReference>
<dbReference type="Pfam" id="PF01624">
    <property type="entry name" value="MutS_I"/>
    <property type="match status" value="1"/>
</dbReference>
<dbReference type="InterPro" id="IPR007695">
    <property type="entry name" value="DNA_mismatch_repair_MutS-lik_N"/>
</dbReference>
<dbReference type="GO" id="GO:0030983">
    <property type="term" value="F:mismatched DNA binding"/>
    <property type="evidence" value="ECO:0007669"/>
    <property type="project" value="InterPro"/>
</dbReference>
<dbReference type="PANTHER" id="PTHR11361">
    <property type="entry name" value="DNA MISMATCH REPAIR PROTEIN MUTS FAMILY MEMBER"/>
    <property type="match status" value="1"/>
</dbReference>
<evidence type="ECO:0000256" key="8">
    <source>
        <dbReference type="ARBA" id="ARBA00024647"/>
    </source>
</evidence>
<dbReference type="GO" id="GO:0005524">
    <property type="term" value="F:ATP binding"/>
    <property type="evidence" value="ECO:0007669"/>
    <property type="project" value="UniProtKB-UniRule"/>
</dbReference>